<dbReference type="AlphaFoldDB" id="A0AAD9FG85"/>
<evidence type="ECO:0000313" key="1">
    <source>
        <dbReference type="EMBL" id="KAK1900216.1"/>
    </source>
</evidence>
<dbReference type="PANTHER" id="PTHR31025:SF29">
    <property type="entry name" value="SI:CH211-196P9.1"/>
    <property type="match status" value="1"/>
</dbReference>
<organism evidence="1 2">
    <name type="scientific">Dissostichus eleginoides</name>
    <name type="common">Patagonian toothfish</name>
    <name type="synonym">Dissostichus amissus</name>
    <dbReference type="NCBI Taxonomy" id="100907"/>
    <lineage>
        <taxon>Eukaryota</taxon>
        <taxon>Metazoa</taxon>
        <taxon>Chordata</taxon>
        <taxon>Craniata</taxon>
        <taxon>Vertebrata</taxon>
        <taxon>Euteleostomi</taxon>
        <taxon>Actinopterygii</taxon>
        <taxon>Neopterygii</taxon>
        <taxon>Teleostei</taxon>
        <taxon>Neoteleostei</taxon>
        <taxon>Acanthomorphata</taxon>
        <taxon>Eupercaria</taxon>
        <taxon>Perciformes</taxon>
        <taxon>Notothenioidei</taxon>
        <taxon>Nototheniidae</taxon>
        <taxon>Dissostichus</taxon>
    </lineage>
</organism>
<dbReference type="PANTHER" id="PTHR31025">
    <property type="entry name" value="SI:CH211-196P9.1-RELATED"/>
    <property type="match status" value="1"/>
</dbReference>
<evidence type="ECO:0000313" key="2">
    <source>
        <dbReference type="Proteomes" id="UP001228049"/>
    </source>
</evidence>
<reference evidence="1" key="1">
    <citation type="submission" date="2023-04" db="EMBL/GenBank/DDBJ databases">
        <title>Chromosome-level genome of Chaenocephalus aceratus.</title>
        <authorList>
            <person name="Park H."/>
        </authorList>
    </citation>
    <scope>NUCLEOTIDE SEQUENCE</scope>
    <source>
        <strain evidence="1">DE</strain>
        <tissue evidence="1">Muscle</tissue>
    </source>
</reference>
<name>A0AAD9FG85_DISEL</name>
<comment type="caution">
    <text evidence="1">The sequence shown here is derived from an EMBL/GenBank/DDBJ whole genome shotgun (WGS) entry which is preliminary data.</text>
</comment>
<sequence>MLVKVRYGESQKYVKVAETEEGYERYSTVLQKVIEKLGLPLQSELHLTDESGTEVDADVFEELLQAGNLTVKVSTGRSSVVLQNVSHTLLESDVSDTSFSVTSASSSAVSDSSESRIVLERDSGVKRVHADRESAKEMVRDVLQSKLGGEKVLQEYATTKTLMDGTRRQMVNLLVADMIEVHGRIPPTHPYSKNGYEHYYDADGGSGYLAWRIKTVQRNTAVQSRRCYPSTTYQDGPKSKRDFLLTCEQLTGEECREAISFMKHSADESVVKEKMKATFQCRQAMTRDQQASSTVLDVFPRFLDIPGLVDQDFTMMFGEEISGKMLARWPTFFKPRILADCKNLHSNVHVDDLLSAQQNSNESGWDSDLSSILLLVHLLPPTSKGHKKSAKISSYQAVSHVVRYLKVKL</sequence>
<protein>
    <submittedName>
        <fullName evidence="1">Chaperone protein HscA like</fullName>
    </submittedName>
</protein>
<gene>
    <name evidence="1" type="ORF">KUDE01_001003</name>
</gene>
<dbReference type="EMBL" id="JASDAP010000007">
    <property type="protein sequence ID" value="KAK1900216.1"/>
    <property type="molecule type" value="Genomic_DNA"/>
</dbReference>
<proteinExistence type="predicted"/>
<accession>A0AAD9FG85</accession>
<dbReference type="Proteomes" id="UP001228049">
    <property type="component" value="Unassembled WGS sequence"/>
</dbReference>
<keyword evidence="2" id="KW-1185">Reference proteome</keyword>